<dbReference type="RefSeq" id="XP_003097110.2">
    <property type="nucleotide sequence ID" value="XM_003097062.2"/>
</dbReference>
<organism evidence="2 3">
    <name type="scientific">Caenorhabditis remanei</name>
    <name type="common">Caenorhabditis vulgaris</name>
    <dbReference type="NCBI Taxonomy" id="31234"/>
    <lineage>
        <taxon>Eukaryota</taxon>
        <taxon>Metazoa</taxon>
        <taxon>Ecdysozoa</taxon>
        <taxon>Nematoda</taxon>
        <taxon>Chromadorea</taxon>
        <taxon>Rhabditida</taxon>
        <taxon>Rhabditina</taxon>
        <taxon>Rhabditomorpha</taxon>
        <taxon>Rhabditoidea</taxon>
        <taxon>Rhabditidae</taxon>
        <taxon>Peloderinae</taxon>
        <taxon>Caenorhabditis</taxon>
    </lineage>
</organism>
<evidence type="ECO:0000313" key="2">
    <source>
        <dbReference type="EMBL" id="KAF1764790.1"/>
    </source>
</evidence>
<proteinExistence type="predicted"/>
<keyword evidence="1" id="KW-0732">Signal</keyword>
<feature type="chain" id="PRO_5025524375" evidence="1">
    <location>
        <begin position="21"/>
        <end position="132"/>
    </location>
</feature>
<dbReference type="AlphaFoldDB" id="A0A6A5HAE5"/>
<accession>A0A6A5HAE5</accession>
<dbReference type="EMBL" id="WUAV01000002">
    <property type="protein sequence ID" value="KAF1764790.1"/>
    <property type="molecule type" value="Genomic_DNA"/>
</dbReference>
<dbReference type="GeneID" id="9806733"/>
<dbReference type="KEGG" id="crq:GCK72_004740"/>
<reference evidence="2 3" key="1">
    <citation type="submission" date="2019-12" db="EMBL/GenBank/DDBJ databases">
        <title>Chromosome-level assembly of the Caenorhabditis remanei genome.</title>
        <authorList>
            <person name="Teterina A.A."/>
            <person name="Willis J.H."/>
            <person name="Phillips P.C."/>
        </authorList>
    </citation>
    <scope>NUCLEOTIDE SEQUENCE [LARGE SCALE GENOMIC DNA]</scope>
    <source>
        <strain evidence="2 3">PX506</strain>
        <tissue evidence="2">Whole organism</tissue>
    </source>
</reference>
<comment type="caution">
    <text evidence="2">The sequence shown here is derived from an EMBL/GenBank/DDBJ whole genome shotgun (WGS) entry which is preliminary data.</text>
</comment>
<sequence>MKFVILVLFCIFLLNRSVFTTYDLSDGELPLERFQIVHSGNGNGVKNSETKTDHHIPDSANFPPRNYYHYRRHSEQPSRHQYHLPSVVVAEMSLVTTRGGLILLLLFATLATPAKVKVVDEDTIIYDDYTPG</sequence>
<dbReference type="CTD" id="9806733"/>
<evidence type="ECO:0000313" key="3">
    <source>
        <dbReference type="Proteomes" id="UP000483820"/>
    </source>
</evidence>
<gene>
    <name evidence="2" type="ORF">GCK72_004740</name>
</gene>
<evidence type="ECO:0000256" key="1">
    <source>
        <dbReference type="SAM" id="SignalP"/>
    </source>
</evidence>
<feature type="signal peptide" evidence="1">
    <location>
        <begin position="1"/>
        <end position="20"/>
    </location>
</feature>
<name>A0A6A5HAE5_CAERE</name>
<dbReference type="Proteomes" id="UP000483820">
    <property type="component" value="Chromosome II"/>
</dbReference>
<protein>
    <submittedName>
        <fullName evidence="2">Uncharacterized protein</fullName>
    </submittedName>
</protein>